<accession>A0AAV4ID29</accession>
<keyword evidence="2" id="KW-0812">Transmembrane</keyword>
<protein>
    <submittedName>
        <fullName evidence="3">Uncharacterized protein</fullName>
    </submittedName>
</protein>
<evidence type="ECO:0000256" key="2">
    <source>
        <dbReference type="SAM" id="Phobius"/>
    </source>
</evidence>
<evidence type="ECO:0000313" key="3">
    <source>
        <dbReference type="EMBL" id="GFS08314.1"/>
    </source>
</evidence>
<dbReference type="EMBL" id="BMAT01009541">
    <property type="protein sequence ID" value="GFS08314.1"/>
    <property type="molecule type" value="Genomic_DNA"/>
</dbReference>
<proteinExistence type="predicted"/>
<feature type="compositionally biased region" description="Acidic residues" evidence="1">
    <location>
        <begin position="112"/>
        <end position="129"/>
    </location>
</feature>
<comment type="caution">
    <text evidence="3">The sequence shown here is derived from an EMBL/GenBank/DDBJ whole genome shotgun (WGS) entry which is preliminary data.</text>
</comment>
<evidence type="ECO:0000256" key="1">
    <source>
        <dbReference type="SAM" id="MobiDB-lite"/>
    </source>
</evidence>
<gene>
    <name evidence="3" type="ORF">ElyMa_004753700</name>
</gene>
<name>A0AAV4ID29_9GAST</name>
<reference evidence="3 4" key="1">
    <citation type="journal article" date="2021" name="Elife">
        <title>Chloroplast acquisition without the gene transfer in kleptoplastic sea slugs, Plakobranchus ocellatus.</title>
        <authorList>
            <person name="Maeda T."/>
            <person name="Takahashi S."/>
            <person name="Yoshida T."/>
            <person name="Shimamura S."/>
            <person name="Takaki Y."/>
            <person name="Nagai Y."/>
            <person name="Toyoda A."/>
            <person name="Suzuki Y."/>
            <person name="Arimoto A."/>
            <person name="Ishii H."/>
            <person name="Satoh N."/>
            <person name="Nishiyama T."/>
            <person name="Hasebe M."/>
            <person name="Maruyama T."/>
            <person name="Minagawa J."/>
            <person name="Obokata J."/>
            <person name="Shigenobu S."/>
        </authorList>
    </citation>
    <scope>NUCLEOTIDE SEQUENCE [LARGE SCALE GENOMIC DNA]</scope>
</reference>
<evidence type="ECO:0000313" key="4">
    <source>
        <dbReference type="Proteomes" id="UP000762676"/>
    </source>
</evidence>
<keyword evidence="4" id="KW-1185">Reference proteome</keyword>
<feature type="transmembrane region" description="Helical" evidence="2">
    <location>
        <begin position="67"/>
        <end position="90"/>
    </location>
</feature>
<keyword evidence="2" id="KW-0472">Membrane</keyword>
<organism evidence="3 4">
    <name type="scientific">Elysia marginata</name>
    <dbReference type="NCBI Taxonomy" id="1093978"/>
    <lineage>
        <taxon>Eukaryota</taxon>
        <taxon>Metazoa</taxon>
        <taxon>Spiralia</taxon>
        <taxon>Lophotrochozoa</taxon>
        <taxon>Mollusca</taxon>
        <taxon>Gastropoda</taxon>
        <taxon>Heterobranchia</taxon>
        <taxon>Euthyneura</taxon>
        <taxon>Panpulmonata</taxon>
        <taxon>Sacoglossa</taxon>
        <taxon>Placobranchoidea</taxon>
        <taxon>Plakobranchidae</taxon>
        <taxon>Elysia</taxon>
    </lineage>
</organism>
<dbReference type="AlphaFoldDB" id="A0AAV4ID29"/>
<keyword evidence="2" id="KW-1133">Transmembrane helix</keyword>
<feature type="region of interest" description="Disordered" evidence="1">
    <location>
        <begin position="103"/>
        <end position="143"/>
    </location>
</feature>
<sequence length="154" mass="17542">MQIWQSGGEKDDPTYFLCQEPNTGDRNSLQRFREPHNTTTRENATTRMDETSSTVKPKTRLDAAKDVFNLFIFGFWALCLIMSVLAILFWKKSLIIIDENKSEEEHEYKTELEEEDDEDDDDDDGDSSDESSSSSSDDDGAVNKLVAVKSTALW</sequence>
<dbReference type="Proteomes" id="UP000762676">
    <property type="component" value="Unassembled WGS sequence"/>
</dbReference>